<dbReference type="EMBL" id="SBKP01000003">
    <property type="protein sequence ID" value="RXR29781.1"/>
    <property type="molecule type" value="Genomic_DNA"/>
</dbReference>
<proteinExistence type="predicted"/>
<dbReference type="Proteomes" id="UP000290958">
    <property type="component" value="Unassembled WGS sequence"/>
</dbReference>
<dbReference type="RefSeq" id="WP_129403320.1">
    <property type="nucleotide sequence ID" value="NZ_SBKP01000003.1"/>
</dbReference>
<protein>
    <submittedName>
        <fullName evidence="1">DUF1993 domain-containing protein</fullName>
    </submittedName>
</protein>
<reference evidence="2" key="1">
    <citation type="submission" date="2019-01" db="EMBL/GenBank/DDBJ databases">
        <title>Cytophagaceae bacterium strain CAR-16.</title>
        <authorList>
            <person name="Chen W.-M."/>
        </authorList>
    </citation>
    <scope>NUCLEOTIDE SEQUENCE [LARGE SCALE GENOMIC DNA]</scope>
    <source>
        <strain evidence="2">CHR27</strain>
    </source>
</reference>
<sequence length="177" mass="19622">MPISLYDATIPSYLQILQSGLGLIDKAQAYCTDNGVSEEELLAEHFGADMLPLSWQFKWMTTHSVGAIEGVRNGTFSPDRVPPAGSFEGLRDQMKASIDTLGAITPEEVESFVGRDMVFEVPAMNLRMDFTAENFLLSFSLPNFYFHATTAYDILRHKGVALGKRDFLGRPRLKAPA</sequence>
<accession>A0A4Q1KIY7</accession>
<dbReference type="OrthoDB" id="338237at2"/>
<dbReference type="Gene3D" id="1.20.120.450">
    <property type="entry name" value="dinb family like domain"/>
    <property type="match status" value="1"/>
</dbReference>
<dbReference type="InterPro" id="IPR018531">
    <property type="entry name" value="DUF1993"/>
</dbReference>
<dbReference type="SUPFAM" id="SSF109854">
    <property type="entry name" value="DinB/YfiT-like putative metalloenzymes"/>
    <property type="match status" value="1"/>
</dbReference>
<dbReference type="AlphaFoldDB" id="A0A4Q1KIY7"/>
<organism evidence="1 2">
    <name type="scientific">Sphingobium fluviale</name>
    <dbReference type="NCBI Taxonomy" id="2506423"/>
    <lineage>
        <taxon>Bacteria</taxon>
        <taxon>Pseudomonadati</taxon>
        <taxon>Pseudomonadota</taxon>
        <taxon>Alphaproteobacteria</taxon>
        <taxon>Sphingomonadales</taxon>
        <taxon>Sphingomonadaceae</taxon>
        <taxon>Sphingobium</taxon>
    </lineage>
</organism>
<dbReference type="PANTHER" id="PTHR36922:SF1">
    <property type="entry name" value="DUF1993 DOMAIN-CONTAINING PROTEIN"/>
    <property type="match status" value="1"/>
</dbReference>
<name>A0A4Q1KIY7_9SPHN</name>
<dbReference type="PANTHER" id="PTHR36922">
    <property type="entry name" value="BLL2446 PROTEIN"/>
    <property type="match status" value="1"/>
</dbReference>
<evidence type="ECO:0000313" key="1">
    <source>
        <dbReference type="EMBL" id="RXR29781.1"/>
    </source>
</evidence>
<dbReference type="Pfam" id="PF09351">
    <property type="entry name" value="DUF1993"/>
    <property type="match status" value="1"/>
</dbReference>
<dbReference type="InterPro" id="IPR034660">
    <property type="entry name" value="DinB/YfiT-like"/>
</dbReference>
<keyword evidence="2" id="KW-1185">Reference proteome</keyword>
<comment type="caution">
    <text evidence="1">The sequence shown here is derived from an EMBL/GenBank/DDBJ whole genome shotgun (WGS) entry which is preliminary data.</text>
</comment>
<gene>
    <name evidence="1" type="ORF">EQG66_04310</name>
</gene>
<evidence type="ECO:0000313" key="2">
    <source>
        <dbReference type="Proteomes" id="UP000290958"/>
    </source>
</evidence>